<gene>
    <name evidence="2" type="ORF">COW81_03065</name>
</gene>
<evidence type="ECO:0000259" key="1">
    <source>
        <dbReference type="SMART" id="SM00479"/>
    </source>
</evidence>
<reference evidence="2 3" key="1">
    <citation type="submission" date="2017-09" db="EMBL/GenBank/DDBJ databases">
        <title>Depth-based differentiation of microbial function through sediment-hosted aquifers and enrichment of novel symbionts in the deep terrestrial subsurface.</title>
        <authorList>
            <person name="Probst A.J."/>
            <person name="Ladd B."/>
            <person name="Jarett J.K."/>
            <person name="Geller-Mcgrath D.E."/>
            <person name="Sieber C.M."/>
            <person name="Emerson J.B."/>
            <person name="Anantharaman K."/>
            <person name="Thomas B.C."/>
            <person name="Malmstrom R."/>
            <person name="Stieglmeier M."/>
            <person name="Klingl A."/>
            <person name="Woyke T."/>
            <person name="Ryan C.M."/>
            <person name="Banfield J.F."/>
        </authorList>
    </citation>
    <scope>NUCLEOTIDE SEQUENCE [LARGE SCALE GENOMIC DNA]</scope>
    <source>
        <strain evidence="2">CG22_combo_CG10-13_8_21_14_all_36_13</strain>
    </source>
</reference>
<dbReference type="Pfam" id="PF00929">
    <property type="entry name" value="RNase_T"/>
    <property type="match status" value="1"/>
</dbReference>
<feature type="domain" description="Exonuclease" evidence="1">
    <location>
        <begin position="1"/>
        <end position="183"/>
    </location>
</feature>
<dbReference type="AlphaFoldDB" id="A0A2H0DXM3"/>
<evidence type="ECO:0000313" key="3">
    <source>
        <dbReference type="Proteomes" id="UP000231143"/>
    </source>
</evidence>
<sequence length="198" mass="22601">MIILDAEFTGLDPHKHSLISLGAFEFEKPENQIYLECLPWEGAEIMDDALEVNGFTEERIFSSHKTLELAMIEFDKWSQGVGEHTLAGQNVGHLDLMFLQTSFERYGMSFKFPHRTIDAHTLTYMHLIKRGEKPPMENERTAINSSFVQEYVGIPEEPKPHNALNGAKVAGEAISRLLYGKNLLTEFENFPIPEYLLN</sequence>
<organism evidence="2 3">
    <name type="scientific">Candidatus Campbellbacteria bacterium CG22_combo_CG10-13_8_21_14_all_36_13</name>
    <dbReference type="NCBI Taxonomy" id="1974529"/>
    <lineage>
        <taxon>Bacteria</taxon>
        <taxon>Candidatus Campbelliibacteriota</taxon>
    </lineage>
</organism>
<dbReference type="InterPro" id="IPR012337">
    <property type="entry name" value="RNaseH-like_sf"/>
</dbReference>
<dbReference type="InterPro" id="IPR036397">
    <property type="entry name" value="RNaseH_sf"/>
</dbReference>
<dbReference type="Proteomes" id="UP000231143">
    <property type="component" value="Unassembled WGS sequence"/>
</dbReference>
<comment type="caution">
    <text evidence="2">The sequence shown here is derived from an EMBL/GenBank/DDBJ whole genome shotgun (WGS) entry which is preliminary data.</text>
</comment>
<protein>
    <recommendedName>
        <fullName evidence="1">Exonuclease domain-containing protein</fullName>
    </recommendedName>
</protein>
<proteinExistence type="predicted"/>
<dbReference type="GO" id="GO:0003676">
    <property type="term" value="F:nucleic acid binding"/>
    <property type="evidence" value="ECO:0007669"/>
    <property type="project" value="InterPro"/>
</dbReference>
<dbReference type="SMART" id="SM00479">
    <property type="entry name" value="EXOIII"/>
    <property type="match status" value="1"/>
</dbReference>
<dbReference type="GO" id="GO:0004527">
    <property type="term" value="F:exonuclease activity"/>
    <property type="evidence" value="ECO:0007669"/>
    <property type="project" value="UniProtKB-ARBA"/>
</dbReference>
<evidence type="ECO:0000313" key="2">
    <source>
        <dbReference type="EMBL" id="PIP86923.1"/>
    </source>
</evidence>
<dbReference type="SUPFAM" id="SSF53098">
    <property type="entry name" value="Ribonuclease H-like"/>
    <property type="match status" value="1"/>
</dbReference>
<dbReference type="Gene3D" id="3.30.420.10">
    <property type="entry name" value="Ribonuclease H-like superfamily/Ribonuclease H"/>
    <property type="match status" value="1"/>
</dbReference>
<dbReference type="EMBL" id="PCTT01000040">
    <property type="protein sequence ID" value="PIP86923.1"/>
    <property type="molecule type" value="Genomic_DNA"/>
</dbReference>
<name>A0A2H0DXM3_9BACT</name>
<dbReference type="InterPro" id="IPR013520">
    <property type="entry name" value="Ribonucl_H"/>
</dbReference>
<accession>A0A2H0DXM3</accession>